<dbReference type="AlphaFoldDB" id="X0QY98"/>
<gene>
    <name evidence="1" type="ORF">RW1_009_00040</name>
</gene>
<protein>
    <submittedName>
        <fullName evidence="1">Uncharacterized protein</fullName>
    </submittedName>
</protein>
<comment type="caution">
    <text evidence="1">The sequence shown here is derived from an EMBL/GenBank/DDBJ whole genome shotgun (WGS) entry which is preliminary data.</text>
</comment>
<keyword evidence="2" id="KW-1185">Reference proteome</keyword>
<organism evidence="1 2">
    <name type="scientific">Rhodococcus wratislaviensis NBRC 100605</name>
    <dbReference type="NCBI Taxonomy" id="1219028"/>
    <lineage>
        <taxon>Bacteria</taxon>
        <taxon>Bacillati</taxon>
        <taxon>Actinomycetota</taxon>
        <taxon>Actinomycetes</taxon>
        <taxon>Mycobacteriales</taxon>
        <taxon>Nocardiaceae</taxon>
        <taxon>Rhodococcus</taxon>
    </lineage>
</organism>
<dbReference type="EMBL" id="BAWF01000009">
    <property type="protein sequence ID" value="GAF43580.1"/>
    <property type="molecule type" value="Genomic_DNA"/>
</dbReference>
<reference evidence="1 2" key="1">
    <citation type="submission" date="2014-02" db="EMBL/GenBank/DDBJ databases">
        <title>Whole genome shotgun sequence of Rhodococcus wratislaviensis NBRC 100605.</title>
        <authorList>
            <person name="Hosoyama A."/>
            <person name="Tsuchikane K."/>
            <person name="Yoshida I."/>
            <person name="Ohji S."/>
            <person name="Ichikawa N."/>
            <person name="Yamazoe A."/>
            <person name="Fujita N."/>
        </authorList>
    </citation>
    <scope>NUCLEOTIDE SEQUENCE [LARGE SCALE GENOMIC DNA]</scope>
    <source>
        <strain evidence="1 2">NBRC 100605</strain>
    </source>
</reference>
<sequence>MTLITINSAFVNRHRVLAVRYTDTAAERGTYDMTISPLYRALHACAFTQRPKCVWVQRVLTIRAGFVRYSLYERAASGSCAWDANAR</sequence>
<name>X0QY98_RHOWR</name>
<accession>X0QY98</accession>
<proteinExistence type="predicted"/>
<evidence type="ECO:0000313" key="2">
    <source>
        <dbReference type="Proteomes" id="UP000019491"/>
    </source>
</evidence>
<evidence type="ECO:0000313" key="1">
    <source>
        <dbReference type="EMBL" id="GAF43580.1"/>
    </source>
</evidence>
<dbReference type="Proteomes" id="UP000019491">
    <property type="component" value="Unassembled WGS sequence"/>
</dbReference>